<accession>A0A1A6A5M6</accession>
<reference evidence="3" key="1">
    <citation type="submission" date="2013-07" db="EMBL/GenBank/DDBJ databases">
        <title>The Genome Sequence of Cryptococcus dejecticola CBS10117.</title>
        <authorList>
            <consortium name="The Broad Institute Genome Sequencing Platform"/>
            <person name="Cuomo C."/>
            <person name="Litvintseva A."/>
            <person name="Chen Y."/>
            <person name="Heitman J."/>
            <person name="Sun S."/>
            <person name="Springer D."/>
            <person name="Dromer F."/>
            <person name="Young S.K."/>
            <person name="Zeng Q."/>
            <person name="Gargeya S."/>
            <person name="Fitzgerald M."/>
            <person name="Abouelleil A."/>
            <person name="Alvarado L."/>
            <person name="Berlin A.M."/>
            <person name="Chapman S.B."/>
            <person name="Dewar J."/>
            <person name="Goldberg J."/>
            <person name="Griggs A."/>
            <person name="Gujja S."/>
            <person name="Hansen M."/>
            <person name="Howarth C."/>
            <person name="Imamovic A."/>
            <person name="Larimer J."/>
            <person name="McCowan C."/>
            <person name="Murphy C."/>
            <person name="Pearson M."/>
            <person name="Priest M."/>
            <person name="Roberts A."/>
            <person name="Saif S."/>
            <person name="Shea T."/>
            <person name="Sykes S."/>
            <person name="Wortman J."/>
            <person name="Nusbaum C."/>
            <person name="Birren B."/>
        </authorList>
    </citation>
    <scope>NUCLEOTIDE SEQUENCE [LARGE SCALE GENOMIC DNA]</scope>
    <source>
        <strain evidence="3">CBS 10117</strain>
    </source>
</reference>
<feature type="signal peptide" evidence="1">
    <location>
        <begin position="1"/>
        <end position="20"/>
    </location>
</feature>
<dbReference type="VEuPathDB" id="FungiDB:I303_04693"/>
<evidence type="ECO:0000313" key="5">
    <source>
        <dbReference type="Proteomes" id="UP000078595"/>
    </source>
</evidence>
<evidence type="ECO:0000313" key="3">
    <source>
        <dbReference type="EMBL" id="OBR85358.1"/>
    </source>
</evidence>
<evidence type="ECO:0000313" key="4">
    <source>
        <dbReference type="EMBL" id="WWC61747.1"/>
    </source>
</evidence>
<dbReference type="KEGG" id="kdj:28968392"/>
<dbReference type="Gene3D" id="3.90.1300.10">
    <property type="entry name" value="Amidase signature (AS) domain"/>
    <property type="match status" value="1"/>
</dbReference>
<dbReference type="EMBL" id="CP144534">
    <property type="protein sequence ID" value="WWC61747.1"/>
    <property type="molecule type" value="Genomic_DNA"/>
</dbReference>
<dbReference type="EMBL" id="KI894031">
    <property type="protein sequence ID" value="OBR85358.1"/>
    <property type="molecule type" value="Genomic_DNA"/>
</dbReference>
<gene>
    <name evidence="3" type="ORF">I303_04693</name>
    <name evidence="4" type="ORF">I303_104332</name>
</gene>
<name>A0A1A6A5M6_9TREE</name>
<reference evidence="4" key="3">
    <citation type="submission" date="2024-02" db="EMBL/GenBank/DDBJ databases">
        <title>Comparative genomics of Cryptococcus and Kwoniella reveals pathogenesis evolution and contrasting modes of karyotype evolution via chromosome fusion or intercentromeric recombination.</title>
        <authorList>
            <person name="Coelho M.A."/>
            <person name="David-Palma M."/>
            <person name="Shea T."/>
            <person name="Bowers K."/>
            <person name="McGinley-Smith S."/>
            <person name="Mohammad A.W."/>
            <person name="Gnirke A."/>
            <person name="Yurkov A.M."/>
            <person name="Nowrousian M."/>
            <person name="Sun S."/>
            <person name="Cuomo C.A."/>
            <person name="Heitman J."/>
        </authorList>
    </citation>
    <scope>NUCLEOTIDE SEQUENCE</scope>
    <source>
        <strain evidence="4">CBS 10117</strain>
    </source>
</reference>
<feature type="chain" id="PRO_5008342139" description="Amidase domain-containing protein" evidence="1">
    <location>
        <begin position="21"/>
        <end position="714"/>
    </location>
</feature>
<reference evidence="4" key="2">
    <citation type="submission" date="2013-07" db="EMBL/GenBank/DDBJ databases">
        <authorList>
            <consortium name="The Broad Institute Genome Sequencing Platform"/>
            <person name="Cuomo C."/>
            <person name="Litvintseva A."/>
            <person name="Chen Y."/>
            <person name="Heitman J."/>
            <person name="Sun S."/>
            <person name="Springer D."/>
            <person name="Dromer F."/>
            <person name="Young S.K."/>
            <person name="Zeng Q."/>
            <person name="Gargeya S."/>
            <person name="Fitzgerald M."/>
            <person name="Abouelleil A."/>
            <person name="Alvarado L."/>
            <person name="Berlin A.M."/>
            <person name="Chapman S.B."/>
            <person name="Dewar J."/>
            <person name="Goldberg J."/>
            <person name="Griggs A."/>
            <person name="Gujja S."/>
            <person name="Hansen M."/>
            <person name="Howarth C."/>
            <person name="Imamovic A."/>
            <person name="Larimer J."/>
            <person name="McCowan C."/>
            <person name="Murphy C."/>
            <person name="Pearson M."/>
            <person name="Priest M."/>
            <person name="Roberts A."/>
            <person name="Saif S."/>
            <person name="Shea T."/>
            <person name="Sykes S."/>
            <person name="Wortman J."/>
            <person name="Nusbaum C."/>
            <person name="Birren B."/>
        </authorList>
    </citation>
    <scope>NUCLEOTIDE SEQUENCE</scope>
    <source>
        <strain evidence="4">CBS 10117</strain>
    </source>
</reference>
<keyword evidence="1" id="KW-0732">Signal</keyword>
<dbReference type="PANTHER" id="PTHR46310:SF7">
    <property type="entry name" value="AMIDASE 1"/>
    <property type="match status" value="1"/>
</dbReference>
<dbReference type="AlphaFoldDB" id="A0A1A6A5M6"/>
<dbReference type="Pfam" id="PF01425">
    <property type="entry name" value="Amidase"/>
    <property type="match status" value="1"/>
</dbReference>
<dbReference type="STRING" id="1296121.A0A1A6A5M6"/>
<sequence>MLKKTLTIQGVLALVHPASAATLPKAQQALMTTQNDEPEEPHNLAALIHGPQEVLFQDQSLFYTIGNIQYFTPSHHPINTLPLEQTSEYGMDQFQPIVIIPITKPDEGVLTVQHLRPIVEDYFAKDDVITKGYFKNVLLYHIDEHEDEDEEESPIDISLPVYLVKEFQTESIILKGRLSVNLPAPGIGLPSIPIHRTKGSFSETREIIEGPYLVKYHQNNQNQKQGQLELYPVFRLYPDIYKTFVNGIYPINDGFATYKTLNKVDQYGNLLIPVPSRLRREKGNQPSAGERVAVKDVYDIKGVPTSAGLRVYQAFRGDVNETASSVRKLDGRGAVIVGKVRTSPFAVENEVVEQTFDEVYPFSPRGDQYQSCGQASSGPACAVAAYDWLDFAIASDSGGSIREAAAIVGLYGNKPSRGIISTDGVLTDFNWTNTLGILARSPEKLKKVIEVWYGDSQANRRFNHLPKTLLVPSDDFPYMRKDIRNMVMTFLQDTERALGMTTEMITQNKSHPRTHPHHGNMMTITDFHNVANAWQWQNIGKPLVEAYEHINQGRFPPVGATLMDRWKSAREHPWSGEDFVVMKNKQIVAAEWFNGVIGRDEETCSKTIYAEPMELEEIPKYRESKLNFHNQTFLPIRTNPLFPSLPASISGAPHYVVPIGQVPFHSSVSDKEEMQTISMSLMAYPGCDFMLLDFINKLGQVGILKEVKTGRTAF</sequence>
<dbReference type="OrthoDB" id="5423360at2759"/>
<feature type="domain" description="Amidase" evidence="2">
    <location>
        <begin position="288"/>
        <end position="466"/>
    </location>
</feature>
<keyword evidence="5" id="KW-1185">Reference proteome</keyword>
<protein>
    <recommendedName>
        <fullName evidence="2">Amidase domain-containing protein</fullName>
    </recommendedName>
</protein>
<dbReference type="InterPro" id="IPR023631">
    <property type="entry name" value="Amidase_dom"/>
</dbReference>
<dbReference type="InterPro" id="IPR036928">
    <property type="entry name" value="AS_sf"/>
</dbReference>
<evidence type="ECO:0000256" key="1">
    <source>
        <dbReference type="SAM" id="SignalP"/>
    </source>
</evidence>
<proteinExistence type="predicted"/>
<evidence type="ECO:0000259" key="2">
    <source>
        <dbReference type="Pfam" id="PF01425"/>
    </source>
</evidence>
<organism evidence="3">
    <name type="scientific">Kwoniella dejecticola CBS 10117</name>
    <dbReference type="NCBI Taxonomy" id="1296121"/>
    <lineage>
        <taxon>Eukaryota</taxon>
        <taxon>Fungi</taxon>
        <taxon>Dikarya</taxon>
        <taxon>Basidiomycota</taxon>
        <taxon>Agaricomycotina</taxon>
        <taxon>Tremellomycetes</taxon>
        <taxon>Tremellales</taxon>
        <taxon>Cryptococcaceae</taxon>
        <taxon>Kwoniella</taxon>
    </lineage>
</organism>
<dbReference type="PANTHER" id="PTHR46310">
    <property type="entry name" value="AMIDASE 1"/>
    <property type="match status" value="1"/>
</dbReference>
<dbReference type="RefSeq" id="XP_018263200.1">
    <property type="nucleotide sequence ID" value="XM_018407989.1"/>
</dbReference>
<dbReference type="Proteomes" id="UP000078595">
    <property type="component" value="Chromosome 5"/>
</dbReference>
<dbReference type="SUPFAM" id="SSF75304">
    <property type="entry name" value="Amidase signature (AS) enzymes"/>
    <property type="match status" value="1"/>
</dbReference>
<dbReference type="GeneID" id="28968392"/>